<protein>
    <submittedName>
        <fullName evidence="4">Pyrimidine-specific ribonucleoside hydrolase RihA</fullName>
    </submittedName>
</protein>
<accession>A0A1A5YFP6</accession>
<dbReference type="InterPro" id="IPR036452">
    <property type="entry name" value="Ribo_hydro-like"/>
</dbReference>
<dbReference type="RefSeq" id="WP_068684670.1">
    <property type="nucleotide sequence ID" value="NZ_LYPA01000065.1"/>
</dbReference>
<dbReference type="OrthoDB" id="9797882at2"/>
<dbReference type="GO" id="GO:0008477">
    <property type="term" value="F:purine nucleosidase activity"/>
    <property type="evidence" value="ECO:0007669"/>
    <property type="project" value="TreeGrafter"/>
</dbReference>
<dbReference type="GO" id="GO:0006152">
    <property type="term" value="P:purine nucleoside catabolic process"/>
    <property type="evidence" value="ECO:0007669"/>
    <property type="project" value="TreeGrafter"/>
</dbReference>
<dbReference type="Pfam" id="PF01156">
    <property type="entry name" value="IU_nuc_hydro"/>
    <property type="match status" value="1"/>
</dbReference>
<dbReference type="GO" id="GO:0045437">
    <property type="term" value="F:uridine nucleosidase activity"/>
    <property type="evidence" value="ECO:0007669"/>
    <property type="project" value="UniProtKB-ARBA"/>
</dbReference>
<organism evidence="4 5">
    <name type="scientific">Paenibacillus oryzae</name>
    <dbReference type="NCBI Taxonomy" id="1844972"/>
    <lineage>
        <taxon>Bacteria</taxon>
        <taxon>Bacillati</taxon>
        <taxon>Bacillota</taxon>
        <taxon>Bacilli</taxon>
        <taxon>Bacillales</taxon>
        <taxon>Paenibacillaceae</taxon>
        <taxon>Paenibacillus</taxon>
    </lineage>
</organism>
<dbReference type="GO" id="GO:0005829">
    <property type="term" value="C:cytosol"/>
    <property type="evidence" value="ECO:0007669"/>
    <property type="project" value="TreeGrafter"/>
</dbReference>
<dbReference type="InterPro" id="IPR001910">
    <property type="entry name" value="Inosine/uridine_hydrolase_dom"/>
</dbReference>
<dbReference type="InterPro" id="IPR015910">
    <property type="entry name" value="I/U_nuclsd_hydro_CS"/>
</dbReference>
<dbReference type="SUPFAM" id="SSF53590">
    <property type="entry name" value="Nucleoside hydrolase"/>
    <property type="match status" value="1"/>
</dbReference>
<dbReference type="InterPro" id="IPR023186">
    <property type="entry name" value="IUNH"/>
</dbReference>
<evidence type="ECO:0000256" key="2">
    <source>
        <dbReference type="ARBA" id="ARBA00023295"/>
    </source>
</evidence>
<feature type="domain" description="Inosine/uridine-preferring nucleoside hydrolase" evidence="3">
    <location>
        <begin position="5"/>
        <end position="298"/>
    </location>
</feature>
<evidence type="ECO:0000256" key="1">
    <source>
        <dbReference type="ARBA" id="ARBA00022801"/>
    </source>
</evidence>
<keyword evidence="5" id="KW-1185">Reference proteome</keyword>
<dbReference type="Proteomes" id="UP000092024">
    <property type="component" value="Unassembled WGS sequence"/>
</dbReference>
<dbReference type="EMBL" id="LYPA01000065">
    <property type="protein sequence ID" value="OBR64220.1"/>
    <property type="molecule type" value="Genomic_DNA"/>
</dbReference>
<keyword evidence="1 4" id="KW-0378">Hydrolase</keyword>
<comment type="caution">
    <text evidence="4">The sequence shown here is derived from an EMBL/GenBank/DDBJ whole genome shotgun (WGS) entry which is preliminary data.</text>
</comment>
<dbReference type="PROSITE" id="PS01247">
    <property type="entry name" value="IUNH"/>
    <property type="match status" value="1"/>
</dbReference>
<dbReference type="AlphaFoldDB" id="A0A1A5YFP6"/>
<keyword evidence="2" id="KW-0326">Glycosidase</keyword>
<reference evidence="4 5" key="1">
    <citation type="submission" date="2016-05" db="EMBL/GenBank/DDBJ databases">
        <title>Paenibacillus oryzae. sp. nov., isolated from the rice root.</title>
        <authorList>
            <person name="Zhang J."/>
            <person name="Zhang X."/>
        </authorList>
    </citation>
    <scope>NUCLEOTIDE SEQUENCE [LARGE SCALE GENOMIC DNA]</scope>
    <source>
        <strain evidence="4 5">1DrF-4</strain>
    </source>
</reference>
<dbReference type="PANTHER" id="PTHR12304">
    <property type="entry name" value="INOSINE-URIDINE PREFERRING NUCLEOSIDE HYDROLASE"/>
    <property type="match status" value="1"/>
</dbReference>
<dbReference type="STRING" id="1844972.A7K91_11855"/>
<sequence>MTKPIIIDCDPGHDDAIAILLALANPQHLEVKAITTVGGNQVLDKITDNALKLLSFIDADIPVAKGAAGPLLGQLVTGEEAHGDSGMDGPDLPPSRFKPVEKHAIELMADIIRSSDKKITLVPIGPLTNIALLLRAFPDVAANIEEISLMGGGIGYGNVTSTAEFNIYVDPEAARIVYESGIPITMSGLDVTDKAPIFQDEIKALKERGEVSHMVGELLDFYSIYSRKLGYEGSSLHDPCAIGWLLRPDLFTGQCYHVEIETSGRATRGMTVADRRKVTEGVNNVRVLTDVNRDAFMELIFDALDFHDRNAAARKAKV</sequence>
<name>A0A1A5YFP6_9BACL</name>
<evidence type="ECO:0000313" key="4">
    <source>
        <dbReference type="EMBL" id="OBR64220.1"/>
    </source>
</evidence>
<gene>
    <name evidence="4" type="primary">rihA</name>
    <name evidence="4" type="ORF">A7K91_11855</name>
</gene>
<dbReference type="Gene3D" id="3.90.245.10">
    <property type="entry name" value="Ribonucleoside hydrolase-like"/>
    <property type="match status" value="1"/>
</dbReference>
<dbReference type="PANTHER" id="PTHR12304:SF4">
    <property type="entry name" value="URIDINE NUCLEOSIDASE"/>
    <property type="match status" value="1"/>
</dbReference>
<evidence type="ECO:0000313" key="5">
    <source>
        <dbReference type="Proteomes" id="UP000092024"/>
    </source>
</evidence>
<evidence type="ECO:0000259" key="3">
    <source>
        <dbReference type="Pfam" id="PF01156"/>
    </source>
</evidence>
<proteinExistence type="predicted"/>
<dbReference type="CDD" id="cd02651">
    <property type="entry name" value="nuc_hydro_IU_UC_XIUA"/>
    <property type="match status" value="1"/>
</dbReference>